<name>A0ACB7HBQ3_MANES</name>
<protein>
    <submittedName>
        <fullName evidence="1">Uncharacterized protein</fullName>
    </submittedName>
</protein>
<comment type="caution">
    <text evidence="1">The sequence shown here is derived from an EMBL/GenBank/DDBJ whole genome shotgun (WGS) entry which is preliminary data.</text>
</comment>
<dbReference type="EMBL" id="CM004394">
    <property type="protein sequence ID" value="KAG8649930.1"/>
    <property type="molecule type" value="Genomic_DNA"/>
</dbReference>
<proteinExistence type="predicted"/>
<dbReference type="Proteomes" id="UP000091857">
    <property type="component" value="Chromosome 8"/>
</dbReference>
<sequence length="77" mass="8898">MFLELSFWFLMNDYDKHEVALMQFDMDMARAGAMGPCSAFRSEPNREIEGFFEGWKVMFNEFADGNGVIILVDNCTL</sequence>
<accession>A0ACB7HBQ3</accession>
<evidence type="ECO:0000313" key="1">
    <source>
        <dbReference type="EMBL" id="KAG8649930.1"/>
    </source>
</evidence>
<organism evidence="1 2">
    <name type="scientific">Manihot esculenta</name>
    <name type="common">Cassava</name>
    <name type="synonym">Jatropha manihot</name>
    <dbReference type="NCBI Taxonomy" id="3983"/>
    <lineage>
        <taxon>Eukaryota</taxon>
        <taxon>Viridiplantae</taxon>
        <taxon>Streptophyta</taxon>
        <taxon>Embryophyta</taxon>
        <taxon>Tracheophyta</taxon>
        <taxon>Spermatophyta</taxon>
        <taxon>Magnoliopsida</taxon>
        <taxon>eudicotyledons</taxon>
        <taxon>Gunneridae</taxon>
        <taxon>Pentapetalae</taxon>
        <taxon>rosids</taxon>
        <taxon>fabids</taxon>
        <taxon>Malpighiales</taxon>
        <taxon>Euphorbiaceae</taxon>
        <taxon>Crotonoideae</taxon>
        <taxon>Manihoteae</taxon>
        <taxon>Manihot</taxon>
    </lineage>
</organism>
<keyword evidence="2" id="KW-1185">Reference proteome</keyword>
<reference evidence="2" key="1">
    <citation type="journal article" date="2016" name="Nat. Biotechnol.">
        <title>Sequencing wild and cultivated cassava and related species reveals extensive interspecific hybridization and genetic diversity.</title>
        <authorList>
            <person name="Bredeson J.V."/>
            <person name="Lyons J.B."/>
            <person name="Prochnik S.E."/>
            <person name="Wu G.A."/>
            <person name="Ha C.M."/>
            <person name="Edsinger-Gonzales E."/>
            <person name="Grimwood J."/>
            <person name="Schmutz J."/>
            <person name="Rabbi I.Y."/>
            <person name="Egesi C."/>
            <person name="Nauluvula P."/>
            <person name="Lebot V."/>
            <person name="Ndunguru J."/>
            <person name="Mkamilo G."/>
            <person name="Bart R.S."/>
            <person name="Setter T.L."/>
            <person name="Gleadow R.M."/>
            <person name="Kulakow P."/>
            <person name="Ferguson M.E."/>
            <person name="Rounsley S."/>
            <person name="Rokhsar D.S."/>
        </authorList>
    </citation>
    <scope>NUCLEOTIDE SEQUENCE [LARGE SCALE GENOMIC DNA]</scope>
    <source>
        <strain evidence="2">cv. AM560-2</strain>
    </source>
</reference>
<evidence type="ECO:0000313" key="2">
    <source>
        <dbReference type="Proteomes" id="UP000091857"/>
    </source>
</evidence>
<gene>
    <name evidence="1" type="ORF">MANES_08G159650v8</name>
</gene>